<evidence type="ECO:0000313" key="2">
    <source>
        <dbReference type="EMBL" id="KAH0505269.1"/>
    </source>
</evidence>
<comment type="caution">
    <text evidence="2">The sequence shown here is derived from an EMBL/GenBank/DDBJ whole genome shotgun (WGS) entry which is preliminary data.</text>
</comment>
<dbReference type="EMBL" id="JAATJU010019557">
    <property type="protein sequence ID" value="KAH0516620.1"/>
    <property type="molecule type" value="Genomic_DNA"/>
</dbReference>
<organism evidence="2 4">
    <name type="scientific">Microtus ochrogaster</name>
    <name type="common">Prairie vole</name>
    <dbReference type="NCBI Taxonomy" id="79684"/>
    <lineage>
        <taxon>Eukaryota</taxon>
        <taxon>Metazoa</taxon>
        <taxon>Chordata</taxon>
        <taxon>Craniata</taxon>
        <taxon>Vertebrata</taxon>
        <taxon>Euteleostomi</taxon>
        <taxon>Mammalia</taxon>
        <taxon>Eutheria</taxon>
        <taxon>Euarchontoglires</taxon>
        <taxon>Glires</taxon>
        <taxon>Rodentia</taxon>
        <taxon>Myomorpha</taxon>
        <taxon>Muroidea</taxon>
        <taxon>Cricetidae</taxon>
        <taxon>Arvicolinae</taxon>
        <taxon>Microtus</taxon>
    </lineage>
</organism>
<dbReference type="AlphaFoldDB" id="A0A8J6KPZ9"/>
<proteinExistence type="predicted"/>
<sequence length="101" mass="10952">MERQEADIKAEKAVVTSGCEVFEFGPKLVNEEEEEADGTCYIQGTGGKGDDSMSVNDTELGLCIPRDAEEIGLGMVGEVTGEDNGEEARRWGNNPRINTVR</sequence>
<dbReference type="Proteomes" id="UP000710432">
    <property type="component" value="Unassembled WGS sequence"/>
</dbReference>
<name>A0A8J6KPZ9_MICOH</name>
<evidence type="ECO:0000313" key="4">
    <source>
        <dbReference type="Proteomes" id="UP000710432"/>
    </source>
</evidence>
<evidence type="ECO:0000256" key="1">
    <source>
        <dbReference type="SAM" id="MobiDB-lite"/>
    </source>
</evidence>
<feature type="region of interest" description="Disordered" evidence="1">
    <location>
        <begin position="79"/>
        <end position="101"/>
    </location>
</feature>
<accession>A0A8J6KPZ9</accession>
<gene>
    <name evidence="2" type="ORF">LTLLF_178075</name>
    <name evidence="3" type="ORF">LTLLF_209560</name>
</gene>
<protein>
    <submittedName>
        <fullName evidence="2">Zinc finger CCCH domain-containing protein 15</fullName>
    </submittedName>
</protein>
<reference evidence="2" key="1">
    <citation type="submission" date="2020-03" db="EMBL/GenBank/DDBJ databases">
        <title>Studies in the Genomics of Life Span.</title>
        <authorList>
            <person name="Glass D."/>
        </authorList>
    </citation>
    <scope>NUCLEOTIDE SEQUENCE</scope>
    <source>
        <strain evidence="2">LTLLF</strain>
        <tissue evidence="2">Muscle</tissue>
    </source>
</reference>
<dbReference type="EMBL" id="JAATJU010024600">
    <property type="protein sequence ID" value="KAH0505269.1"/>
    <property type="molecule type" value="Genomic_DNA"/>
</dbReference>
<evidence type="ECO:0000313" key="3">
    <source>
        <dbReference type="EMBL" id="KAH0516620.1"/>
    </source>
</evidence>